<dbReference type="InterPro" id="IPR024958">
    <property type="entry name" value="GRASP_PDZ"/>
</dbReference>
<feature type="region of interest" description="Disordered" evidence="5">
    <location>
        <begin position="355"/>
        <end position="442"/>
    </location>
</feature>
<evidence type="ECO:0000256" key="2">
    <source>
        <dbReference type="ARBA" id="ARBA00022737"/>
    </source>
</evidence>
<name>A5DBW3_PICGU</name>
<evidence type="ECO:0000256" key="3">
    <source>
        <dbReference type="ARBA" id="ARBA00023034"/>
    </source>
</evidence>
<dbReference type="Proteomes" id="UP000001997">
    <property type="component" value="Unassembled WGS sequence"/>
</dbReference>
<evidence type="ECO:0000256" key="4">
    <source>
        <dbReference type="ARBA" id="ARBA00023136"/>
    </source>
</evidence>
<evidence type="ECO:0000259" key="6">
    <source>
        <dbReference type="PROSITE" id="PS51865"/>
    </source>
</evidence>
<dbReference type="GO" id="GO:0007030">
    <property type="term" value="P:Golgi organization"/>
    <property type="evidence" value="ECO:0007669"/>
    <property type="project" value="TreeGrafter"/>
</dbReference>
<accession>A5DBW3</accession>
<dbReference type="OMA" id="SSTQHIW"/>
<dbReference type="RefSeq" id="XP_001487391.2">
    <property type="nucleotide sequence ID" value="XM_001487341.1"/>
</dbReference>
<evidence type="ECO:0000256" key="5">
    <source>
        <dbReference type="SAM" id="MobiDB-lite"/>
    </source>
</evidence>
<keyword evidence="2" id="KW-0677">Repeat</keyword>
<dbReference type="eggNOG" id="KOG3834">
    <property type="taxonomic scope" value="Eukaryota"/>
</dbReference>
<dbReference type="EMBL" id="CH408155">
    <property type="protein sequence ID" value="EDK36670.2"/>
    <property type="molecule type" value="Genomic_DNA"/>
</dbReference>
<dbReference type="FunCoup" id="A5DBW3">
    <property type="interactions" value="104"/>
</dbReference>
<sequence length="442" mass="48427">MYSNYVTFMDNVSKYFSANCSRVSILTMFSFAKRLVDRLDGAQGQNKTDSYFKNGFSINNKGYGLRVLKVTPHSIAHQHGLESWFDYIIRINGHELPMMYPSLSNYAYSINDDGSINYGGQTTSEQAGMINTDLLLQELSAISKNEHATKEITLDVWSAKGGIIRQVRLPLNKPDELKDETSVDSSKLFYGLFAEIGVVLSSQHLNTATYVWRILQTHMGSPAFQAQLVPYSDYIIGCDSASPDEPQGQGLLTSGGEALLSRVVLNYYNQHYSKTNDDFVPITLYVYNHDYDILRPVTVNLSRSWGTGHNKGVLGCDVGYGLLHRIPEVIGKFGNHEIVDDVLFENKEEIAYNLNPPAETSPAVPATPAPGPDAFVPLSAGAAPPPPRGAAKKKKHAAPTGGLGDLQDYMNEELAKSKEQDVTAGSSSPTKDSVPPPPPISN</sequence>
<comment type="subcellular location">
    <subcellularLocation>
        <location evidence="1">Golgi apparatus membrane</location>
    </subcellularLocation>
</comment>
<gene>
    <name evidence="7" type="ORF">PGUG_00768</name>
</gene>
<dbReference type="InterPro" id="IPR036034">
    <property type="entry name" value="PDZ_sf"/>
</dbReference>
<dbReference type="PANTHER" id="PTHR12893">
    <property type="entry name" value="GOLGI REASSEMBLY STACKING PROTEIN GRASP"/>
    <property type="match status" value="1"/>
</dbReference>
<dbReference type="VEuPathDB" id="FungiDB:PGUG_00768"/>
<dbReference type="STRING" id="294746.A5DBW3"/>
<evidence type="ECO:0000313" key="8">
    <source>
        <dbReference type="Proteomes" id="UP000001997"/>
    </source>
</evidence>
<dbReference type="KEGG" id="pgu:PGUG_00768"/>
<dbReference type="OrthoDB" id="3318at2759"/>
<organism evidence="7 8">
    <name type="scientific">Meyerozyma guilliermondii (strain ATCC 6260 / CBS 566 / DSM 6381 / JCM 1539 / NBRC 10279 / NRRL Y-324)</name>
    <name type="common">Yeast</name>
    <name type="synonym">Candida guilliermondii</name>
    <dbReference type="NCBI Taxonomy" id="294746"/>
    <lineage>
        <taxon>Eukaryota</taxon>
        <taxon>Fungi</taxon>
        <taxon>Dikarya</taxon>
        <taxon>Ascomycota</taxon>
        <taxon>Saccharomycotina</taxon>
        <taxon>Pichiomycetes</taxon>
        <taxon>Debaryomycetaceae</taxon>
        <taxon>Meyerozyma</taxon>
    </lineage>
</organism>
<dbReference type="Gene3D" id="2.30.42.10">
    <property type="match status" value="2"/>
</dbReference>
<dbReference type="InParanoid" id="A5DBW3"/>
<proteinExistence type="predicted"/>
<dbReference type="HOGENOM" id="CLU_657398_0_0_1"/>
<keyword evidence="8" id="KW-1185">Reference proteome</keyword>
<dbReference type="PROSITE" id="PS51865">
    <property type="entry name" value="PDZ_GRASP"/>
    <property type="match status" value="1"/>
</dbReference>
<feature type="domain" description="PDZ GRASP-type" evidence="6">
    <location>
        <begin position="210"/>
        <end position="323"/>
    </location>
</feature>
<evidence type="ECO:0000313" key="7">
    <source>
        <dbReference type="EMBL" id="EDK36670.2"/>
    </source>
</evidence>
<dbReference type="PANTHER" id="PTHR12893:SF0">
    <property type="entry name" value="GRASP65"/>
    <property type="match status" value="1"/>
</dbReference>
<protein>
    <recommendedName>
        <fullName evidence="6">PDZ GRASP-type domain-containing protein</fullName>
    </recommendedName>
</protein>
<dbReference type="Pfam" id="PF04495">
    <property type="entry name" value="GRASP55_65"/>
    <property type="match status" value="1"/>
</dbReference>
<evidence type="ECO:0000256" key="1">
    <source>
        <dbReference type="ARBA" id="ARBA00004394"/>
    </source>
</evidence>
<dbReference type="GeneID" id="5129063"/>
<dbReference type="InterPro" id="IPR007583">
    <property type="entry name" value="GRASP55_65"/>
</dbReference>
<keyword evidence="3" id="KW-0333">Golgi apparatus</keyword>
<dbReference type="GO" id="GO:0000139">
    <property type="term" value="C:Golgi membrane"/>
    <property type="evidence" value="ECO:0007669"/>
    <property type="project" value="UniProtKB-SubCell"/>
</dbReference>
<reference evidence="7 8" key="1">
    <citation type="journal article" date="2009" name="Nature">
        <title>Evolution of pathogenicity and sexual reproduction in eight Candida genomes.</title>
        <authorList>
            <person name="Butler G."/>
            <person name="Rasmussen M.D."/>
            <person name="Lin M.F."/>
            <person name="Santos M.A."/>
            <person name="Sakthikumar S."/>
            <person name="Munro C.A."/>
            <person name="Rheinbay E."/>
            <person name="Grabherr M."/>
            <person name="Forche A."/>
            <person name="Reedy J.L."/>
            <person name="Agrafioti I."/>
            <person name="Arnaud M.B."/>
            <person name="Bates S."/>
            <person name="Brown A.J."/>
            <person name="Brunke S."/>
            <person name="Costanzo M.C."/>
            <person name="Fitzpatrick D.A."/>
            <person name="de Groot P.W."/>
            <person name="Harris D."/>
            <person name="Hoyer L.L."/>
            <person name="Hube B."/>
            <person name="Klis F.M."/>
            <person name="Kodira C."/>
            <person name="Lennard N."/>
            <person name="Logue M.E."/>
            <person name="Martin R."/>
            <person name="Neiman A.M."/>
            <person name="Nikolaou E."/>
            <person name="Quail M.A."/>
            <person name="Quinn J."/>
            <person name="Santos M.C."/>
            <person name="Schmitzberger F.F."/>
            <person name="Sherlock G."/>
            <person name="Shah P."/>
            <person name="Silverstein K.A."/>
            <person name="Skrzypek M.S."/>
            <person name="Soll D."/>
            <person name="Staggs R."/>
            <person name="Stansfield I."/>
            <person name="Stumpf M.P."/>
            <person name="Sudbery P.E."/>
            <person name="Srikantha T."/>
            <person name="Zeng Q."/>
            <person name="Berman J."/>
            <person name="Berriman M."/>
            <person name="Heitman J."/>
            <person name="Gow N.A."/>
            <person name="Lorenz M.C."/>
            <person name="Birren B.W."/>
            <person name="Kellis M."/>
            <person name="Cuomo C.A."/>
        </authorList>
    </citation>
    <scope>NUCLEOTIDE SEQUENCE [LARGE SCALE GENOMIC DNA]</scope>
    <source>
        <strain evidence="8">ATCC 6260 / CBS 566 / DSM 6381 / JCM 1539 / NBRC 10279 / NRRL Y-324</strain>
    </source>
</reference>
<dbReference type="AlphaFoldDB" id="A5DBW3"/>
<keyword evidence="4" id="KW-0472">Membrane</keyword>